<keyword evidence="4" id="KW-0546">Nucleotide metabolism</keyword>
<proteinExistence type="inferred from homology"/>
<gene>
    <name evidence="7" type="primary">dut</name>
    <name evidence="7" type="ORF">MAMMFC1_03836</name>
</gene>
<dbReference type="InterPro" id="IPR029054">
    <property type="entry name" value="dUTPase-like"/>
</dbReference>
<keyword evidence="3 7" id="KW-0378">Hydrolase</keyword>
<evidence type="ECO:0000313" key="8">
    <source>
        <dbReference type="Proteomes" id="UP000276437"/>
    </source>
</evidence>
<evidence type="ECO:0000256" key="2">
    <source>
        <dbReference type="ARBA" id="ARBA00012379"/>
    </source>
</evidence>
<evidence type="ECO:0000259" key="6">
    <source>
        <dbReference type="Pfam" id="PF00692"/>
    </source>
</evidence>
<evidence type="ECO:0000313" key="7">
    <source>
        <dbReference type="EMBL" id="BBB93127.1"/>
    </source>
</evidence>
<dbReference type="InterPro" id="IPR036157">
    <property type="entry name" value="dUTPase-like_sf"/>
</dbReference>
<name>A0A348APX9_9FIRM</name>
<comment type="similarity">
    <text evidence="1">Belongs to the dUTPase family.</text>
</comment>
<dbReference type="GO" id="GO:0046081">
    <property type="term" value="P:dUTP catabolic process"/>
    <property type="evidence" value="ECO:0007669"/>
    <property type="project" value="InterPro"/>
</dbReference>
<sequence length="148" mass="16208">MMRGFEKISTYEHKSISLPGRKTKQSAGYDLAAAEDVVVPPSQIILVPTGLKAYMQPDEYLGIHIRSGLSVKRGLSLINGQGIIDSDYYNNPENEGHIMIALYNHSSSSVHIQKGERIAQGVFYKYLLADNDDANESRSGGFGSTGNE</sequence>
<dbReference type="InterPro" id="IPR033704">
    <property type="entry name" value="dUTPase_trimeric"/>
</dbReference>
<accession>A0A348APX9</accession>
<dbReference type="Proteomes" id="UP000276437">
    <property type="component" value="Chromosome"/>
</dbReference>
<keyword evidence="8" id="KW-1185">Reference proteome</keyword>
<dbReference type="PANTHER" id="PTHR11241:SF0">
    <property type="entry name" value="DEOXYURIDINE 5'-TRIPHOSPHATE NUCLEOTIDOHYDROLASE"/>
    <property type="match status" value="1"/>
</dbReference>
<dbReference type="GO" id="GO:0004170">
    <property type="term" value="F:dUTP diphosphatase activity"/>
    <property type="evidence" value="ECO:0007669"/>
    <property type="project" value="UniProtKB-EC"/>
</dbReference>
<comment type="catalytic activity">
    <reaction evidence="5">
        <text>dUTP + H2O = dUMP + diphosphate + H(+)</text>
        <dbReference type="Rhea" id="RHEA:10248"/>
        <dbReference type="ChEBI" id="CHEBI:15377"/>
        <dbReference type="ChEBI" id="CHEBI:15378"/>
        <dbReference type="ChEBI" id="CHEBI:33019"/>
        <dbReference type="ChEBI" id="CHEBI:61555"/>
        <dbReference type="ChEBI" id="CHEBI:246422"/>
        <dbReference type="EC" id="3.6.1.23"/>
    </reaction>
</comment>
<dbReference type="GO" id="GO:0000287">
    <property type="term" value="F:magnesium ion binding"/>
    <property type="evidence" value="ECO:0007669"/>
    <property type="project" value="InterPro"/>
</dbReference>
<dbReference type="NCBIfam" id="NF001862">
    <property type="entry name" value="PRK00601.1"/>
    <property type="match status" value="1"/>
</dbReference>
<protein>
    <recommendedName>
        <fullName evidence="2">dUTP diphosphatase</fullName>
        <ecNumber evidence="2">3.6.1.23</ecNumber>
    </recommendedName>
</protein>
<dbReference type="KEGG" id="mana:MAMMFC1_03836"/>
<feature type="domain" description="dUTPase-like" evidence="6">
    <location>
        <begin position="16"/>
        <end position="146"/>
    </location>
</feature>
<dbReference type="Gene3D" id="2.70.40.10">
    <property type="match status" value="1"/>
</dbReference>
<organism evidence="7 8">
    <name type="scientific">Methylomusa anaerophila</name>
    <dbReference type="NCBI Taxonomy" id="1930071"/>
    <lineage>
        <taxon>Bacteria</taxon>
        <taxon>Bacillati</taxon>
        <taxon>Bacillota</taxon>
        <taxon>Negativicutes</taxon>
        <taxon>Selenomonadales</taxon>
        <taxon>Sporomusaceae</taxon>
        <taxon>Methylomusa</taxon>
    </lineage>
</organism>
<dbReference type="PANTHER" id="PTHR11241">
    <property type="entry name" value="DEOXYURIDINE 5'-TRIPHOSPHATE NUCLEOTIDOHYDROLASE"/>
    <property type="match status" value="1"/>
</dbReference>
<evidence type="ECO:0000256" key="4">
    <source>
        <dbReference type="ARBA" id="ARBA00023080"/>
    </source>
</evidence>
<evidence type="ECO:0000256" key="3">
    <source>
        <dbReference type="ARBA" id="ARBA00022801"/>
    </source>
</evidence>
<dbReference type="EC" id="3.6.1.23" evidence="2"/>
<dbReference type="Pfam" id="PF00692">
    <property type="entry name" value="dUTPase"/>
    <property type="match status" value="1"/>
</dbReference>
<dbReference type="GO" id="GO:0006226">
    <property type="term" value="P:dUMP biosynthetic process"/>
    <property type="evidence" value="ECO:0007669"/>
    <property type="project" value="InterPro"/>
</dbReference>
<evidence type="ECO:0000256" key="1">
    <source>
        <dbReference type="ARBA" id="ARBA00006581"/>
    </source>
</evidence>
<dbReference type="NCBIfam" id="TIGR00576">
    <property type="entry name" value="dut"/>
    <property type="match status" value="1"/>
</dbReference>
<dbReference type="SUPFAM" id="SSF51283">
    <property type="entry name" value="dUTPase-like"/>
    <property type="match status" value="1"/>
</dbReference>
<dbReference type="CDD" id="cd07557">
    <property type="entry name" value="trimeric_dUTPase"/>
    <property type="match status" value="1"/>
</dbReference>
<evidence type="ECO:0000256" key="5">
    <source>
        <dbReference type="ARBA" id="ARBA00047686"/>
    </source>
</evidence>
<reference evidence="7 8" key="1">
    <citation type="journal article" date="2018" name="Int. J. Syst. Evol. Microbiol.">
        <title>Methylomusa anaerophila gen. nov., sp. nov., an anaerobic methanol-utilizing bacterium isolated from a microbial fuel cell.</title>
        <authorList>
            <person name="Amano N."/>
            <person name="Yamamuro A."/>
            <person name="Miyahara M."/>
            <person name="Kouzuma A."/>
            <person name="Abe T."/>
            <person name="Watanabe K."/>
        </authorList>
    </citation>
    <scope>NUCLEOTIDE SEQUENCE [LARGE SCALE GENOMIC DNA]</scope>
    <source>
        <strain evidence="7 8">MMFC1</strain>
    </source>
</reference>
<dbReference type="EMBL" id="AP018449">
    <property type="protein sequence ID" value="BBB93127.1"/>
    <property type="molecule type" value="Genomic_DNA"/>
</dbReference>
<dbReference type="InterPro" id="IPR008181">
    <property type="entry name" value="dUTPase"/>
</dbReference>
<dbReference type="AlphaFoldDB" id="A0A348APX9"/>